<name>A0A5N6E4V5_ASPPA</name>
<evidence type="ECO:0000313" key="1">
    <source>
        <dbReference type="EMBL" id="KAB8212592.1"/>
    </source>
</evidence>
<dbReference type="InterPro" id="IPR046341">
    <property type="entry name" value="SET_dom_sf"/>
</dbReference>
<dbReference type="OMA" id="RYVGRTT"/>
<sequence>MTEFTPSWQQPSHPDRLLVVKGDQPYTSSAKSLISLPAGAFFAKITTATPGDHDTYTSVATGKDSRVELNSDLVYCNHSCTPSLVFDMTRFEVRVSDDRPLAVGDELTFFYPSTEWTMVQPFQCRCGAGLGRCLGRIAGASQIDSLDLRKYWLNEHIREQLVREVDVLPGPRKRRHSDTSAKLSDIIHVHTLQKTVLSVLLGRLAEGGVNTESITPELLNHCLPNSLDNSSWETLLYTPLQLSDRKLQDMLRLKNAEPGEQTLQETTVYVRCFQIKVDQLQEVIAQFHGTGIQYAKTTIWLGSIMGMQSDETVYIRYVGRTTRTRGAIKRHREDLLTRRTGFFSKFLTCLERTFPTVIDSASVYVFPNKQIKGLREIQDFNDIAEQAAIALLGLPYLLNQVLTKTEGWTLKLHESHWQQFDALGTRTIPRLNPCEFYPLAQEPSIASWADAIQCYSRDHQGSVSFFRRRSHDFPDSLRDTVFRQAMPSAWRGRFVLLLTVGAGNSREGYKEQQPFYTGPSQSANLLRTSLNRLWNREESKRPEREYLCDLIAAGALPFVDLCPWYKAEGDDLLAAARLLKQYVMAVKPLIMLTFSAKPSAVIASGFSLNSIHHGPSKFWDRVGRLELISCEEFHGIQIPCFHPGQGRFSLNPSVFLIVLDMTLWVLLSTITVFLDSVEQFEGRSQKEWCKHVKQKVDNILHGQRFYEQFSRLKAKLHAERPNASPTQLSIRKRPRIAVAIRKELDRDVLSGFAVGEKLSDKRRQQVYRLWGMNIPELHVHIGRDNVNEWFLWGNSVSQGKSLFVDAITQAVWTSSQQCSSQSGAVKHQITSIRKTTTISLGHFADNSDKVAEIEIPSALLKEFREVLTTNKLESNNWASYSSIEQAVTMQLMKDSIFWEWIHSTRISDELSNDGFIRFKSTYRSHWNEREVFVWKNSSFGIYWESPSGQNFKFIMRAPQSSQDSSYTPRKYIFFTKDGIDLRDETGKSCLVHQGALNSDDVVTFPTRHLPNCQETADLGKQLVTLWETETGLDWRDTTAVSHSLQNQVKDEGGSELPKGFFTGQGLELIRLNWSSEKLQPYRKPPQPADETWLLWLCLKENWPLGGIVFIGIPEKWPSRKDNIWTHLQEFLTRRKYHNHPGIAVVQAWAQDLSFTRKTPQIIKNITFLCQILSKRKIQERDRERMKQEGRDVKIAGTELEIRHLWRNVNSRAIV</sequence>
<dbReference type="PANTHER" id="PTHR12350:SF19">
    <property type="entry name" value="SET DOMAIN-CONTAINING PROTEIN"/>
    <property type="match status" value="1"/>
</dbReference>
<dbReference type="VEuPathDB" id="FungiDB:BDV34DRAFT_231945"/>
<proteinExistence type="predicted"/>
<dbReference type="Proteomes" id="UP000326532">
    <property type="component" value="Unassembled WGS sequence"/>
</dbReference>
<gene>
    <name evidence="1" type="ORF">BDV34DRAFT_231945</name>
</gene>
<evidence type="ECO:0008006" key="3">
    <source>
        <dbReference type="Google" id="ProtNLM"/>
    </source>
</evidence>
<protein>
    <recommendedName>
        <fullName evidence="3">SET domain-containing protein</fullName>
    </recommendedName>
</protein>
<dbReference type="EMBL" id="ML734936">
    <property type="protein sequence ID" value="KAB8212592.1"/>
    <property type="molecule type" value="Genomic_DNA"/>
</dbReference>
<organism evidence="1 2">
    <name type="scientific">Aspergillus parasiticus</name>
    <dbReference type="NCBI Taxonomy" id="5067"/>
    <lineage>
        <taxon>Eukaryota</taxon>
        <taxon>Fungi</taxon>
        <taxon>Dikarya</taxon>
        <taxon>Ascomycota</taxon>
        <taxon>Pezizomycotina</taxon>
        <taxon>Eurotiomycetes</taxon>
        <taxon>Eurotiomycetidae</taxon>
        <taxon>Eurotiales</taxon>
        <taxon>Aspergillaceae</taxon>
        <taxon>Aspergillus</taxon>
        <taxon>Aspergillus subgen. Circumdati</taxon>
    </lineage>
</organism>
<dbReference type="Gene3D" id="2.170.270.10">
    <property type="entry name" value="SET domain"/>
    <property type="match status" value="1"/>
</dbReference>
<dbReference type="AlphaFoldDB" id="A0A5N6E4V5"/>
<dbReference type="PANTHER" id="PTHR12350">
    <property type="entry name" value="HISTONE-LYSINE N-METHYLTRANSFERASE-RELATED"/>
    <property type="match status" value="1"/>
</dbReference>
<evidence type="ECO:0000313" key="2">
    <source>
        <dbReference type="Proteomes" id="UP000326532"/>
    </source>
</evidence>
<dbReference type="SUPFAM" id="SSF82199">
    <property type="entry name" value="SET domain"/>
    <property type="match status" value="1"/>
</dbReference>
<accession>A0A5N6E4V5</accession>
<dbReference type="InterPro" id="IPR053201">
    <property type="entry name" value="Flavunoidine_N-MTase"/>
</dbReference>
<reference evidence="1 2" key="1">
    <citation type="submission" date="2019-04" db="EMBL/GenBank/DDBJ databases">
        <title>Fungal friends and foes A comparative genomics study of 23 Aspergillus species from section Flavi.</title>
        <authorList>
            <consortium name="DOE Joint Genome Institute"/>
            <person name="Kjaerbolling I."/>
            <person name="Vesth T.C."/>
            <person name="Frisvad J.C."/>
            <person name="Nybo J.L."/>
            <person name="Theobald S."/>
            <person name="Kildgaard S."/>
            <person name="Petersen T.I."/>
            <person name="Kuo A."/>
            <person name="Sato A."/>
            <person name="Lyhne E.K."/>
            <person name="Kogle M.E."/>
            <person name="Wiebenga A."/>
            <person name="Kun R.S."/>
            <person name="Lubbers R.J."/>
            <person name="Makela M.R."/>
            <person name="Barry K."/>
            <person name="Chovatia M."/>
            <person name="Clum A."/>
            <person name="Daum C."/>
            <person name="Haridas S."/>
            <person name="He G."/>
            <person name="LaButti K."/>
            <person name="Lipzen A."/>
            <person name="Mondo S."/>
            <person name="Pangilinan J."/>
            <person name="Riley R."/>
            <person name="Salamov A."/>
            <person name="Simmons B.A."/>
            <person name="Magnuson J.K."/>
            <person name="Henrissat B."/>
            <person name="Mortensen U.H."/>
            <person name="Larsen T.O."/>
            <person name="De vries R.P."/>
            <person name="Grigoriev I.V."/>
            <person name="Machida M."/>
            <person name="Baker S.E."/>
            <person name="Andersen M.R."/>
        </authorList>
    </citation>
    <scope>NUCLEOTIDE SEQUENCE [LARGE SCALE GENOMIC DNA]</scope>
    <source>
        <strain evidence="1 2">CBS 117618</strain>
    </source>
</reference>
<keyword evidence="2" id="KW-1185">Reference proteome</keyword>